<dbReference type="Proteomes" id="UP000027138">
    <property type="component" value="Unassembled WGS sequence"/>
</dbReference>
<dbReference type="Pfam" id="PF04043">
    <property type="entry name" value="PMEI"/>
    <property type="match status" value="1"/>
</dbReference>
<protein>
    <recommendedName>
        <fullName evidence="5">Pectinesterase inhibitor domain-containing protein</fullName>
    </recommendedName>
</protein>
<evidence type="ECO:0000256" key="1">
    <source>
        <dbReference type="ARBA" id="ARBA00022729"/>
    </source>
</evidence>
<evidence type="ECO:0000256" key="3">
    <source>
        <dbReference type="ARBA" id="ARBA00038471"/>
    </source>
</evidence>
<dbReference type="InterPro" id="IPR006501">
    <property type="entry name" value="Pectinesterase_inhib_dom"/>
</dbReference>
<comment type="similarity">
    <text evidence="3">Belongs to the PMEI family.</text>
</comment>
<dbReference type="GO" id="GO:0046910">
    <property type="term" value="F:pectinesterase inhibitor activity"/>
    <property type="evidence" value="ECO:0007669"/>
    <property type="project" value="InterPro"/>
</dbReference>
<dbReference type="InterPro" id="IPR035513">
    <property type="entry name" value="Invertase/methylesterase_inhib"/>
</dbReference>
<dbReference type="SMART" id="SM00856">
    <property type="entry name" value="PMEI"/>
    <property type="match status" value="1"/>
</dbReference>
<accession>A0A067JM82</accession>
<keyword evidence="7" id="KW-1185">Reference proteome</keyword>
<dbReference type="CDD" id="cd15797">
    <property type="entry name" value="PMEI"/>
    <property type="match status" value="1"/>
</dbReference>
<evidence type="ECO:0000256" key="2">
    <source>
        <dbReference type="ARBA" id="ARBA00023157"/>
    </source>
</evidence>
<gene>
    <name evidence="6" type="ORF">JCGZ_22631</name>
</gene>
<evidence type="ECO:0000259" key="5">
    <source>
        <dbReference type="SMART" id="SM00856"/>
    </source>
</evidence>
<dbReference type="FunFam" id="1.20.140.40:FF:000008">
    <property type="entry name" value="Invertase/pectin methylesterase inhibitor family protein"/>
    <property type="match status" value="1"/>
</dbReference>
<dbReference type="Gene3D" id="1.20.140.40">
    <property type="entry name" value="Invertase/pectin methylesterase inhibitor family protein"/>
    <property type="match status" value="1"/>
</dbReference>
<keyword evidence="1 4" id="KW-0732">Signal</keyword>
<feature type="chain" id="PRO_5001638756" description="Pectinesterase inhibitor domain-containing protein" evidence="4">
    <location>
        <begin position="30"/>
        <end position="180"/>
    </location>
</feature>
<evidence type="ECO:0000313" key="6">
    <source>
        <dbReference type="EMBL" id="KDP25096.1"/>
    </source>
</evidence>
<feature type="signal peptide" evidence="4">
    <location>
        <begin position="1"/>
        <end position="29"/>
    </location>
</feature>
<evidence type="ECO:0000256" key="4">
    <source>
        <dbReference type="SAM" id="SignalP"/>
    </source>
</evidence>
<dbReference type="KEGG" id="jcu:105646259"/>
<dbReference type="AlphaFoldDB" id="A0A067JM82"/>
<dbReference type="PANTHER" id="PTHR36710">
    <property type="entry name" value="PECTINESTERASE INHIBITOR-LIKE"/>
    <property type="match status" value="1"/>
</dbReference>
<keyword evidence="2" id="KW-1015">Disulfide bond</keyword>
<dbReference type="InterPro" id="IPR034086">
    <property type="entry name" value="PMEI_plant"/>
</dbReference>
<sequence>MASFANSIHHLRLLLTVVALIHTEKLISANEDIIECECHNTETPEVCMECLKSNPTASASNELGIATIITNCVSNHSKHLATKMSVLVHRVGDENLKSVFQACSQGYYLACVDLSMVVSKLKSGDYDKAGHFVLTALSFQLTCITNFQMNQTWHLPESIAYEMKVYEDLSEAAMRIIDRL</sequence>
<dbReference type="InterPro" id="IPR052421">
    <property type="entry name" value="PCW_Enzyme_Inhibitor"/>
</dbReference>
<dbReference type="SUPFAM" id="SSF101148">
    <property type="entry name" value="Plant invertase/pectin methylesterase inhibitor"/>
    <property type="match status" value="1"/>
</dbReference>
<proteinExistence type="inferred from homology"/>
<dbReference type="OrthoDB" id="1866975at2759"/>
<name>A0A067JM82_JATCU</name>
<dbReference type="NCBIfam" id="TIGR01614">
    <property type="entry name" value="PME_inhib"/>
    <property type="match status" value="1"/>
</dbReference>
<dbReference type="EMBL" id="KK914999">
    <property type="protein sequence ID" value="KDP25096.1"/>
    <property type="molecule type" value="Genomic_DNA"/>
</dbReference>
<organism evidence="6 7">
    <name type="scientific">Jatropha curcas</name>
    <name type="common">Barbados nut</name>
    <dbReference type="NCBI Taxonomy" id="180498"/>
    <lineage>
        <taxon>Eukaryota</taxon>
        <taxon>Viridiplantae</taxon>
        <taxon>Streptophyta</taxon>
        <taxon>Embryophyta</taxon>
        <taxon>Tracheophyta</taxon>
        <taxon>Spermatophyta</taxon>
        <taxon>Magnoliopsida</taxon>
        <taxon>eudicotyledons</taxon>
        <taxon>Gunneridae</taxon>
        <taxon>Pentapetalae</taxon>
        <taxon>rosids</taxon>
        <taxon>fabids</taxon>
        <taxon>Malpighiales</taxon>
        <taxon>Euphorbiaceae</taxon>
        <taxon>Crotonoideae</taxon>
        <taxon>Jatropheae</taxon>
        <taxon>Jatropha</taxon>
    </lineage>
</organism>
<reference evidence="6 7" key="1">
    <citation type="journal article" date="2014" name="PLoS ONE">
        <title>Global Analysis of Gene Expression Profiles in Physic Nut (Jatropha curcas L.) Seedlings Exposed to Salt Stress.</title>
        <authorList>
            <person name="Zhang L."/>
            <person name="Zhang C."/>
            <person name="Wu P."/>
            <person name="Chen Y."/>
            <person name="Li M."/>
            <person name="Jiang H."/>
            <person name="Wu G."/>
        </authorList>
    </citation>
    <scope>NUCLEOTIDE SEQUENCE [LARGE SCALE GENOMIC DNA]</scope>
    <source>
        <strain evidence="7">cv. GZQX0401</strain>
        <tissue evidence="6">Young leaves</tissue>
    </source>
</reference>
<evidence type="ECO:0000313" key="7">
    <source>
        <dbReference type="Proteomes" id="UP000027138"/>
    </source>
</evidence>
<dbReference type="PANTHER" id="PTHR36710:SF18">
    <property type="entry name" value="PECTINESTERASE INHIBITOR 5-RELATED"/>
    <property type="match status" value="1"/>
</dbReference>
<feature type="domain" description="Pectinesterase inhibitor" evidence="5">
    <location>
        <begin position="29"/>
        <end position="176"/>
    </location>
</feature>